<keyword evidence="9" id="KW-0378">Hydrolase</keyword>
<evidence type="ECO:0000256" key="10">
    <source>
        <dbReference type="ARBA" id="ARBA00023004"/>
    </source>
</evidence>
<comment type="cofactor">
    <cofactor evidence="14">
        <name>[4Fe-4S] cluster</name>
        <dbReference type="ChEBI" id="CHEBI:49883"/>
    </cofactor>
    <text evidence="14">Binds 1 [4Fe-4S] cluster.</text>
</comment>
<keyword evidence="11" id="KW-0411">Iron-sulfur</keyword>
<evidence type="ECO:0000256" key="12">
    <source>
        <dbReference type="ARBA" id="ARBA00023204"/>
    </source>
</evidence>
<organism evidence="16 17">
    <name type="scientific">Paenimyroides ceti</name>
    <dbReference type="NCBI Taxonomy" id="395087"/>
    <lineage>
        <taxon>Bacteria</taxon>
        <taxon>Pseudomonadati</taxon>
        <taxon>Bacteroidota</taxon>
        <taxon>Flavobacteriia</taxon>
        <taxon>Flavobacteriales</taxon>
        <taxon>Flavobacteriaceae</taxon>
        <taxon>Paenimyroides</taxon>
    </lineage>
</organism>
<dbReference type="InterPro" id="IPR044298">
    <property type="entry name" value="MIG/MutY"/>
</dbReference>
<accession>A0ABT8CV55</accession>
<dbReference type="RefSeq" id="WP_290364017.1">
    <property type="nucleotide sequence ID" value="NZ_JAUFQU010000001.1"/>
</dbReference>
<keyword evidence="13 14" id="KW-0326">Glycosidase</keyword>
<dbReference type="Gene3D" id="3.90.79.10">
    <property type="entry name" value="Nucleoside Triphosphate Pyrophosphohydrolase"/>
    <property type="match status" value="1"/>
</dbReference>
<dbReference type="PANTHER" id="PTHR42944:SF1">
    <property type="entry name" value="ADENINE DNA GLYCOSYLASE"/>
    <property type="match status" value="1"/>
</dbReference>
<evidence type="ECO:0000256" key="4">
    <source>
        <dbReference type="ARBA" id="ARBA00012045"/>
    </source>
</evidence>
<keyword evidence="12" id="KW-0234">DNA repair</keyword>
<evidence type="ECO:0000256" key="2">
    <source>
        <dbReference type="ARBA" id="ARBA00002933"/>
    </source>
</evidence>
<dbReference type="InterPro" id="IPR000445">
    <property type="entry name" value="HhH_motif"/>
</dbReference>
<dbReference type="Pfam" id="PF14815">
    <property type="entry name" value="NUDIX_4"/>
    <property type="match status" value="1"/>
</dbReference>
<keyword evidence="10 14" id="KW-0408">Iron</keyword>
<evidence type="ECO:0000313" key="16">
    <source>
        <dbReference type="EMBL" id="MDN3708135.1"/>
    </source>
</evidence>
<evidence type="ECO:0000256" key="7">
    <source>
        <dbReference type="ARBA" id="ARBA00022723"/>
    </source>
</evidence>
<evidence type="ECO:0000256" key="13">
    <source>
        <dbReference type="ARBA" id="ARBA00023295"/>
    </source>
</evidence>
<dbReference type="InterPro" id="IPR015797">
    <property type="entry name" value="NUDIX_hydrolase-like_dom_sf"/>
</dbReference>
<comment type="caution">
    <text evidence="16">The sequence shown here is derived from an EMBL/GenBank/DDBJ whole genome shotgun (WGS) entry which is preliminary data.</text>
</comment>
<evidence type="ECO:0000256" key="9">
    <source>
        <dbReference type="ARBA" id="ARBA00022801"/>
    </source>
</evidence>
<dbReference type="SMART" id="SM00478">
    <property type="entry name" value="ENDO3c"/>
    <property type="match status" value="1"/>
</dbReference>
<evidence type="ECO:0000256" key="11">
    <source>
        <dbReference type="ARBA" id="ARBA00023014"/>
    </source>
</evidence>
<proteinExistence type="inferred from homology"/>
<comment type="function">
    <text evidence="2">Adenine glycosylase active on G-A mispairs. MutY also corrects error-prone DNA synthesis past GO lesions which are due to the oxidatively damaged form of guanine: 7,8-dihydro-8-oxoguanine (8-oxo-dGTP).</text>
</comment>
<gene>
    <name evidence="16" type="primary">mutY</name>
    <name evidence="16" type="ORF">QW060_13570</name>
</gene>
<dbReference type="PANTHER" id="PTHR42944">
    <property type="entry name" value="ADENINE DNA GLYCOSYLASE"/>
    <property type="match status" value="1"/>
</dbReference>
<reference evidence="17" key="1">
    <citation type="journal article" date="2019" name="Int. J. Syst. Evol. Microbiol.">
        <title>The Global Catalogue of Microorganisms (GCM) 10K type strain sequencing project: providing services to taxonomists for standard genome sequencing and annotation.</title>
        <authorList>
            <consortium name="The Broad Institute Genomics Platform"/>
            <consortium name="The Broad Institute Genome Sequencing Center for Infectious Disease"/>
            <person name="Wu L."/>
            <person name="Ma J."/>
        </authorList>
    </citation>
    <scope>NUCLEOTIDE SEQUENCE [LARGE SCALE GENOMIC DNA]</scope>
    <source>
        <strain evidence="17">CECT 7184</strain>
    </source>
</reference>
<protein>
    <recommendedName>
        <fullName evidence="5 14">Adenine DNA glycosylase</fullName>
        <ecNumber evidence="4 14">3.2.2.31</ecNumber>
    </recommendedName>
</protein>
<comment type="catalytic activity">
    <reaction evidence="1 14">
        <text>Hydrolyzes free adenine bases from 7,8-dihydro-8-oxoguanine:adenine mismatched double-stranded DNA, leaving an apurinic site.</text>
        <dbReference type="EC" id="3.2.2.31"/>
    </reaction>
</comment>
<dbReference type="InterPro" id="IPR011257">
    <property type="entry name" value="DNA_glycosylase"/>
</dbReference>
<feature type="domain" description="HhH-GPD" evidence="15">
    <location>
        <begin position="35"/>
        <end position="186"/>
    </location>
</feature>
<sequence>MMFSEKLINWYLQNKRDLPWRETRDPYRIWLSEIILQQTRVNQGMPYYERFTERFPTIGDLAKAEESEVMKLWQGLGYYSRARNLHATAKTVTQTHKEIFPQSYDEIIKLKGIGQYTAAAIASFAFEEKVGVVDGNVFRVLSRYFGIYDDISVPATRKIFQELANDLVQNVSPSLFNQAIMDFGALQCVPKNPDCSICNLSDSCHAFRTGTVNELPVKTKKIKVTDRFFNYLVLEDLNGNTIVEQRIGKGIWQNLYQFPLIETEEYLSMDEIILLVSQKFPSLFSEITDVTKGEIVHKLSHQRLYIKFWKVKLNTVFERGITQEQLKEYAFPIVIWNFITSHYEK</sequence>
<dbReference type="InterPro" id="IPR005760">
    <property type="entry name" value="A/G_AdeGlyc_MutY"/>
</dbReference>
<comment type="similarity">
    <text evidence="3 14">Belongs to the Nth/MutY family.</text>
</comment>
<dbReference type="EC" id="3.2.2.31" evidence="4 14"/>
<dbReference type="Proteomes" id="UP001242368">
    <property type="component" value="Unassembled WGS sequence"/>
</dbReference>
<dbReference type="Gene3D" id="1.10.1670.10">
    <property type="entry name" value="Helix-hairpin-Helix base-excision DNA repair enzymes (C-terminal)"/>
    <property type="match status" value="1"/>
</dbReference>
<evidence type="ECO:0000256" key="8">
    <source>
        <dbReference type="ARBA" id="ARBA00022763"/>
    </source>
</evidence>
<evidence type="ECO:0000256" key="3">
    <source>
        <dbReference type="ARBA" id="ARBA00008343"/>
    </source>
</evidence>
<evidence type="ECO:0000259" key="15">
    <source>
        <dbReference type="SMART" id="SM00478"/>
    </source>
</evidence>
<evidence type="ECO:0000256" key="5">
    <source>
        <dbReference type="ARBA" id="ARBA00022023"/>
    </source>
</evidence>
<dbReference type="InterPro" id="IPR023170">
    <property type="entry name" value="HhH_base_excis_C"/>
</dbReference>
<dbReference type="Pfam" id="PF00633">
    <property type="entry name" value="HHH"/>
    <property type="match status" value="1"/>
</dbReference>
<dbReference type="CDD" id="cd00056">
    <property type="entry name" value="ENDO3c"/>
    <property type="match status" value="1"/>
</dbReference>
<dbReference type="InterPro" id="IPR029119">
    <property type="entry name" value="MutY_C"/>
</dbReference>
<name>A0ABT8CV55_9FLAO</name>
<keyword evidence="6" id="KW-0004">4Fe-4S</keyword>
<evidence type="ECO:0000256" key="14">
    <source>
        <dbReference type="RuleBase" id="RU365096"/>
    </source>
</evidence>
<keyword evidence="17" id="KW-1185">Reference proteome</keyword>
<dbReference type="Pfam" id="PF00730">
    <property type="entry name" value="HhH-GPD"/>
    <property type="match status" value="1"/>
</dbReference>
<dbReference type="SUPFAM" id="SSF48150">
    <property type="entry name" value="DNA-glycosylase"/>
    <property type="match status" value="1"/>
</dbReference>
<dbReference type="NCBIfam" id="TIGR01084">
    <property type="entry name" value="mutY"/>
    <property type="match status" value="1"/>
</dbReference>
<evidence type="ECO:0000313" key="17">
    <source>
        <dbReference type="Proteomes" id="UP001242368"/>
    </source>
</evidence>
<keyword evidence="8 14" id="KW-0227">DNA damage</keyword>
<dbReference type="CDD" id="cd03431">
    <property type="entry name" value="NUDIX_DNA_Glycosylase_C-MutY"/>
    <property type="match status" value="1"/>
</dbReference>
<evidence type="ECO:0000256" key="6">
    <source>
        <dbReference type="ARBA" id="ARBA00022485"/>
    </source>
</evidence>
<dbReference type="InterPro" id="IPR003265">
    <property type="entry name" value="HhH-GPD_domain"/>
</dbReference>
<dbReference type="Gene3D" id="1.10.340.30">
    <property type="entry name" value="Hypothetical protein, domain 2"/>
    <property type="match status" value="1"/>
</dbReference>
<dbReference type="EMBL" id="JAUFQU010000001">
    <property type="protein sequence ID" value="MDN3708135.1"/>
    <property type="molecule type" value="Genomic_DNA"/>
</dbReference>
<evidence type="ECO:0000256" key="1">
    <source>
        <dbReference type="ARBA" id="ARBA00000843"/>
    </source>
</evidence>
<dbReference type="SUPFAM" id="SSF55811">
    <property type="entry name" value="Nudix"/>
    <property type="match status" value="1"/>
</dbReference>
<keyword evidence="7" id="KW-0479">Metal-binding</keyword>